<dbReference type="OrthoDB" id="513524at2"/>
<dbReference type="PANTHER" id="PTHR40630:SF1">
    <property type="entry name" value="DNA-BINDING PROTEIN"/>
    <property type="match status" value="1"/>
</dbReference>
<dbReference type="EMBL" id="SMKR01000031">
    <property type="protein sequence ID" value="TDD27674.1"/>
    <property type="molecule type" value="Genomic_DNA"/>
</dbReference>
<dbReference type="Pfam" id="PF11338">
    <property type="entry name" value="DUF3140"/>
    <property type="match status" value="1"/>
</dbReference>
<dbReference type="PANTHER" id="PTHR40630">
    <property type="entry name" value="POSSIBLE DNA-BINDING PROTEIN"/>
    <property type="match status" value="1"/>
</dbReference>
<feature type="region of interest" description="Disordered" evidence="1">
    <location>
        <begin position="78"/>
        <end position="113"/>
    </location>
</feature>
<evidence type="ECO:0000256" key="1">
    <source>
        <dbReference type="SAM" id="MobiDB-lite"/>
    </source>
</evidence>
<comment type="caution">
    <text evidence="2">The sequence shown here is derived from an EMBL/GenBank/DDBJ whole genome shotgun (WGS) entry which is preliminary data.</text>
</comment>
<dbReference type="RefSeq" id="WP_132318509.1">
    <property type="nucleotide sequence ID" value="NZ_SMKR01000031.1"/>
</dbReference>
<sequence length="113" mass="12888">MAENRVSDELWTEFHELVNMTSRELADWLRTDSAGERTESASEDTGHSLGEKVVHILGKRRSDLTDEDLSAMEQVVRRVRSERGEEPEPTAGETHWRHNLMSIGHDPLKPLTP</sequence>
<dbReference type="InterPro" id="IPR021487">
    <property type="entry name" value="DUF3140"/>
</dbReference>
<proteinExistence type="predicted"/>
<feature type="region of interest" description="Disordered" evidence="1">
    <location>
        <begin position="31"/>
        <end position="50"/>
    </location>
</feature>
<evidence type="ECO:0000313" key="3">
    <source>
        <dbReference type="Proteomes" id="UP000295172"/>
    </source>
</evidence>
<name>A0A4R4XAV8_9ACTN</name>
<evidence type="ECO:0000313" key="2">
    <source>
        <dbReference type="EMBL" id="TDD27674.1"/>
    </source>
</evidence>
<protein>
    <submittedName>
        <fullName evidence="2">DUF3140 domain-containing protein</fullName>
    </submittedName>
</protein>
<reference evidence="2 3" key="1">
    <citation type="submission" date="2019-02" db="EMBL/GenBank/DDBJ databases">
        <title>Draft genome sequences of novel Actinobacteria.</title>
        <authorList>
            <person name="Sahin N."/>
            <person name="Ay H."/>
            <person name="Saygin H."/>
        </authorList>
    </citation>
    <scope>NUCLEOTIDE SEQUENCE [LARGE SCALE GENOMIC DNA]</scope>
    <source>
        <strain evidence="2 3">16K104</strain>
    </source>
</reference>
<keyword evidence="3" id="KW-1185">Reference proteome</keyword>
<gene>
    <name evidence="2" type="ORF">E1218_09830</name>
</gene>
<dbReference type="AlphaFoldDB" id="A0A4R4XAV8"/>
<dbReference type="Proteomes" id="UP000295172">
    <property type="component" value="Unassembled WGS sequence"/>
</dbReference>
<accession>A0A4R4XAV8</accession>
<organism evidence="2 3">
    <name type="scientific">Kribbella turkmenica</name>
    <dbReference type="NCBI Taxonomy" id="2530375"/>
    <lineage>
        <taxon>Bacteria</taxon>
        <taxon>Bacillati</taxon>
        <taxon>Actinomycetota</taxon>
        <taxon>Actinomycetes</taxon>
        <taxon>Propionibacteriales</taxon>
        <taxon>Kribbellaceae</taxon>
        <taxon>Kribbella</taxon>
    </lineage>
</organism>